<keyword evidence="3" id="KW-1185">Reference proteome</keyword>
<dbReference type="InterPro" id="IPR000719">
    <property type="entry name" value="Prot_kinase_dom"/>
</dbReference>
<dbReference type="PROSITE" id="PS50011">
    <property type="entry name" value="PROTEIN_KINASE_DOM"/>
    <property type="match status" value="1"/>
</dbReference>
<evidence type="ECO:0000313" key="3">
    <source>
        <dbReference type="Proteomes" id="UP000326799"/>
    </source>
</evidence>
<dbReference type="SUPFAM" id="SSF56112">
    <property type="entry name" value="Protein kinase-like (PK-like)"/>
    <property type="match status" value="1"/>
</dbReference>
<proteinExistence type="predicted"/>
<dbReference type="GO" id="GO:0004672">
    <property type="term" value="F:protein kinase activity"/>
    <property type="evidence" value="ECO:0007669"/>
    <property type="project" value="InterPro"/>
</dbReference>
<dbReference type="AlphaFoldDB" id="A0A5N6E8B0"/>
<name>A0A5N6E8B0_9EURO</name>
<dbReference type="Proteomes" id="UP000326799">
    <property type="component" value="Unassembled WGS sequence"/>
</dbReference>
<feature type="domain" description="Protein kinase" evidence="1">
    <location>
        <begin position="69"/>
        <end position="313"/>
    </location>
</feature>
<dbReference type="EMBL" id="ML734105">
    <property type="protein sequence ID" value="KAB8212650.1"/>
    <property type="molecule type" value="Genomic_DNA"/>
</dbReference>
<accession>A0A5N6E8B0</accession>
<dbReference type="InterPro" id="IPR011009">
    <property type="entry name" value="Kinase-like_dom_sf"/>
</dbReference>
<gene>
    <name evidence="2" type="ORF">BDV33DRAFT_186370</name>
</gene>
<reference evidence="2 3" key="1">
    <citation type="submission" date="2019-04" db="EMBL/GenBank/DDBJ databases">
        <title>Fungal friends and foes A comparative genomics study of 23 Aspergillus species from section Flavi.</title>
        <authorList>
            <consortium name="DOE Joint Genome Institute"/>
            <person name="Kjaerbolling I."/>
            <person name="Vesth T.C."/>
            <person name="Frisvad J.C."/>
            <person name="Nybo J.L."/>
            <person name="Theobald S."/>
            <person name="Kildgaard S."/>
            <person name="Petersen T.I."/>
            <person name="Kuo A."/>
            <person name="Sato A."/>
            <person name="Lyhne E.K."/>
            <person name="Kogle M.E."/>
            <person name="Wiebenga A."/>
            <person name="Kun R.S."/>
            <person name="Lubbers R.J."/>
            <person name="Makela M.R."/>
            <person name="Barry K."/>
            <person name="Chovatia M."/>
            <person name="Clum A."/>
            <person name="Daum C."/>
            <person name="Haridas S."/>
            <person name="He G."/>
            <person name="LaButti K."/>
            <person name="Lipzen A."/>
            <person name="Mondo S."/>
            <person name="Pangilinan J."/>
            <person name="Riley R."/>
            <person name="Salamov A."/>
            <person name="Simmons B.A."/>
            <person name="Magnuson J.K."/>
            <person name="Henrissat B."/>
            <person name="Mortensen U.H."/>
            <person name="Larsen T.O."/>
            <person name="De vries R.P."/>
            <person name="Grigoriev I.V."/>
            <person name="Machida M."/>
            <person name="Baker S.E."/>
            <person name="Andersen M.R."/>
        </authorList>
    </citation>
    <scope>NUCLEOTIDE SEQUENCE [LARGE SCALE GENOMIC DNA]</scope>
    <source>
        <strain evidence="2 3">CBS 126849</strain>
    </source>
</reference>
<protein>
    <recommendedName>
        <fullName evidence="1">Protein kinase domain-containing protein</fullName>
    </recommendedName>
</protein>
<dbReference type="GO" id="GO:0005524">
    <property type="term" value="F:ATP binding"/>
    <property type="evidence" value="ECO:0007669"/>
    <property type="project" value="InterPro"/>
</dbReference>
<evidence type="ECO:0000259" key="1">
    <source>
        <dbReference type="PROSITE" id="PS50011"/>
    </source>
</evidence>
<sequence length="313" mass="35647">MTPDFPYVVGWRFTVQSHKPPDPTPVFENGCCNSVNDNMEKEQLSLLERCLIHPPLPGCDEPDKIDLSITDVIQAGDKHNAQVVVVDVLENGLSLQRGMRAVAKFYDPLYVNDDNGFLNPFSCVDKHYTHETAMYMTLSGLAGKQIPQFYGSFSLSIPVGQSNRRTVRLILIEYIPGPSMLNANPNDYDISSRQLIMKEVIDFDSLVYAKDILLTDLKPRNIILVHDASARNGEQKAVFLDFGGALFGRTRDDVAFLRKSLFPGKFISPLLRWADCREDFQPWVDWVWQDWLKEIYGGTEDSITEDMRKLYSR</sequence>
<organism evidence="2 3">
    <name type="scientific">Aspergillus novoparasiticus</name>
    <dbReference type="NCBI Taxonomy" id="986946"/>
    <lineage>
        <taxon>Eukaryota</taxon>
        <taxon>Fungi</taxon>
        <taxon>Dikarya</taxon>
        <taxon>Ascomycota</taxon>
        <taxon>Pezizomycotina</taxon>
        <taxon>Eurotiomycetes</taxon>
        <taxon>Eurotiomycetidae</taxon>
        <taxon>Eurotiales</taxon>
        <taxon>Aspergillaceae</taxon>
        <taxon>Aspergillus</taxon>
        <taxon>Aspergillus subgen. Circumdati</taxon>
    </lineage>
</organism>
<evidence type="ECO:0000313" key="2">
    <source>
        <dbReference type="EMBL" id="KAB8212650.1"/>
    </source>
</evidence>